<feature type="compositionally biased region" description="Low complexity" evidence="2">
    <location>
        <begin position="189"/>
        <end position="199"/>
    </location>
</feature>
<evidence type="ECO:0000313" key="4">
    <source>
        <dbReference type="Proteomes" id="UP000030377"/>
    </source>
</evidence>
<feature type="region of interest" description="Disordered" evidence="2">
    <location>
        <begin position="1"/>
        <end position="144"/>
    </location>
</feature>
<feature type="region of interest" description="Disordered" evidence="2">
    <location>
        <begin position="325"/>
        <end position="387"/>
    </location>
</feature>
<dbReference type="STRING" id="375.BKD09_RS28820"/>
<name>A0A0A3XUC7_BRAJP</name>
<comment type="caution">
    <text evidence="3">The sequence shown here is derived from an EMBL/GenBank/DDBJ whole genome shotgun (WGS) entry which is preliminary data.</text>
</comment>
<protein>
    <submittedName>
        <fullName evidence="3">Uncharacterized protein</fullName>
    </submittedName>
</protein>
<accession>A0A0A3XUC7</accession>
<feature type="compositionally biased region" description="Basic and acidic residues" evidence="2">
    <location>
        <begin position="227"/>
        <end position="247"/>
    </location>
</feature>
<sequence>MLGNGEAYPSDNRTAALPLTPDWMERASVPEANDPKPDEPKPGEPKPDEPKPEAHKPEAAKPDAAKPDAAKPDEVRADGGLARAYDQIKSAEQDLARLDRLVSGMERGNEGPRAPQASAAAKAAETPRDKAPAPESKVGNQGLKGDRTMLRALVGLVLAIGLLGAAFASQYRDEASLMTRSIMARWAPPAASKPSRAPAVESPAQPPAVQLAAADEPGPLPAPPLGKETESAPRAEAPKPDTARPDAPRTGATAPDPSSSDLAQSLKTITSELANINGKLEQLKSRNEQALREQADTIQQLKAAQEKDTADNARLAAQVQALQTQLTTSSTPAPAKPAVRSVTSNETAAPARPHVQAAPPRRPRPPPRGPWMPPPYYMGDPYGDPDW</sequence>
<feature type="coiled-coil region" evidence="1">
    <location>
        <begin position="266"/>
        <end position="307"/>
    </location>
</feature>
<evidence type="ECO:0000256" key="2">
    <source>
        <dbReference type="SAM" id="MobiDB-lite"/>
    </source>
</evidence>
<dbReference type="Proteomes" id="UP000030377">
    <property type="component" value="Unassembled WGS sequence"/>
</dbReference>
<feature type="region of interest" description="Disordered" evidence="2">
    <location>
        <begin position="189"/>
        <end position="264"/>
    </location>
</feature>
<evidence type="ECO:0000256" key="1">
    <source>
        <dbReference type="SAM" id="Coils"/>
    </source>
</evidence>
<keyword evidence="1" id="KW-0175">Coiled coil</keyword>
<feature type="compositionally biased region" description="Pro residues" evidence="2">
    <location>
        <begin position="366"/>
        <end position="376"/>
    </location>
</feature>
<feature type="compositionally biased region" description="Basic and acidic residues" evidence="2">
    <location>
        <begin position="33"/>
        <end position="77"/>
    </location>
</feature>
<evidence type="ECO:0000313" key="3">
    <source>
        <dbReference type="EMBL" id="KGT76786.1"/>
    </source>
</evidence>
<gene>
    <name evidence="3" type="ORF">MA20_29015</name>
</gene>
<dbReference type="AlphaFoldDB" id="A0A0A3XUC7"/>
<reference evidence="3 4" key="1">
    <citation type="submission" date="2014-09" db="EMBL/GenBank/DDBJ databases">
        <title>Draft genome of Bradyrhizobium japonicum Is-34.</title>
        <authorList>
            <person name="Tsurumaru H."/>
            <person name="Yamakawa T."/>
            <person name="Hashimoto S."/>
            <person name="Okizaki K."/>
            <person name="Kanesaki Y."/>
            <person name="Yoshikawa H."/>
            <person name="Yajima S."/>
        </authorList>
    </citation>
    <scope>NUCLEOTIDE SEQUENCE [LARGE SCALE GENOMIC DNA]</scope>
    <source>
        <strain evidence="3 4">Is-34</strain>
    </source>
</reference>
<organism evidence="3 4">
    <name type="scientific">Bradyrhizobium japonicum</name>
    <dbReference type="NCBI Taxonomy" id="375"/>
    <lineage>
        <taxon>Bacteria</taxon>
        <taxon>Pseudomonadati</taxon>
        <taxon>Pseudomonadota</taxon>
        <taxon>Alphaproteobacteria</taxon>
        <taxon>Hyphomicrobiales</taxon>
        <taxon>Nitrobacteraceae</taxon>
        <taxon>Bradyrhizobium</taxon>
    </lineage>
</organism>
<feature type="compositionally biased region" description="Low complexity" evidence="2">
    <location>
        <begin position="114"/>
        <end position="124"/>
    </location>
</feature>
<feature type="compositionally biased region" description="Basic and acidic residues" evidence="2">
    <location>
        <begin position="89"/>
        <end position="100"/>
    </location>
</feature>
<proteinExistence type="predicted"/>
<feature type="compositionally biased region" description="Low complexity" evidence="2">
    <location>
        <begin position="377"/>
        <end position="387"/>
    </location>
</feature>
<dbReference type="EMBL" id="JRPN01000020">
    <property type="protein sequence ID" value="KGT76786.1"/>
    <property type="molecule type" value="Genomic_DNA"/>
</dbReference>